<dbReference type="Gene3D" id="3.40.50.300">
    <property type="entry name" value="P-loop containing nucleotide triphosphate hydrolases"/>
    <property type="match status" value="1"/>
</dbReference>
<dbReference type="GO" id="GO:0016887">
    <property type="term" value="F:ATP hydrolysis activity"/>
    <property type="evidence" value="ECO:0007669"/>
    <property type="project" value="InterPro"/>
</dbReference>
<dbReference type="InterPro" id="IPR027417">
    <property type="entry name" value="P-loop_NTPase"/>
</dbReference>
<dbReference type="PROSITE" id="PS50893">
    <property type="entry name" value="ABC_TRANSPORTER_2"/>
    <property type="match status" value="1"/>
</dbReference>
<dbReference type="AlphaFoldDB" id="A0A4S5CYT5"/>
<proteinExistence type="inferred from homology"/>
<evidence type="ECO:0000259" key="6">
    <source>
        <dbReference type="PROSITE" id="PS50893"/>
    </source>
</evidence>
<evidence type="ECO:0000256" key="2">
    <source>
        <dbReference type="ARBA" id="ARBA00022448"/>
    </source>
</evidence>
<name>A0A4S5CYT5_9ACTN</name>
<comment type="caution">
    <text evidence="7">The sequence shown here is derived from an EMBL/GenBank/DDBJ whole genome shotgun (WGS) entry which is preliminary data.</text>
</comment>
<gene>
    <name evidence="7" type="ORF">E7Y31_18795</name>
</gene>
<dbReference type="InterPro" id="IPR003593">
    <property type="entry name" value="AAA+_ATPase"/>
</dbReference>
<comment type="similarity">
    <text evidence="1">Belongs to the ABC transporter superfamily.</text>
</comment>
<evidence type="ECO:0000313" key="8">
    <source>
        <dbReference type="Proteomes" id="UP000305282"/>
    </source>
</evidence>
<dbReference type="SUPFAM" id="SSF52540">
    <property type="entry name" value="P-loop containing nucleoside triphosphate hydrolases"/>
    <property type="match status" value="1"/>
</dbReference>
<feature type="region of interest" description="Disordered" evidence="5">
    <location>
        <begin position="271"/>
        <end position="298"/>
    </location>
</feature>
<reference evidence="7 8" key="1">
    <citation type="submission" date="2019-04" db="EMBL/GenBank/DDBJ databases">
        <title>Draft genome sequences for three unisolated Alnus-infective Frankia Sp+ strains, AgTrS, AiOr and AvVan, the first sequenced Frankia strains able to sporulate in-planta.</title>
        <authorList>
            <person name="Bethencourt L."/>
            <person name="Vautrin F."/>
            <person name="Taib N."/>
            <person name="Dubost A."/>
            <person name="Castro-Garcia L."/>
            <person name="Imbaud O."/>
            <person name="Abrouk D."/>
            <person name="Fournier P."/>
            <person name="Briolay J."/>
            <person name="Nguyen A."/>
            <person name="Normand P."/>
            <person name="Fernandez M.P."/>
            <person name="Brochier-Armanet C."/>
            <person name="Herrera-Belaroussi A."/>
        </authorList>
    </citation>
    <scope>NUCLEOTIDE SEQUENCE [LARGE SCALE GENOMIC DNA]</scope>
    <source>
        <strain evidence="7 8">AvVan</strain>
    </source>
</reference>
<dbReference type="PANTHER" id="PTHR43335">
    <property type="entry name" value="ABC TRANSPORTER, ATP-BINDING PROTEIN"/>
    <property type="match status" value="1"/>
</dbReference>
<keyword evidence="3" id="KW-0547">Nucleotide-binding</keyword>
<protein>
    <submittedName>
        <fullName evidence="7">ATP-binding cassette domain-containing protein</fullName>
    </submittedName>
</protein>
<evidence type="ECO:0000256" key="4">
    <source>
        <dbReference type="ARBA" id="ARBA00022840"/>
    </source>
</evidence>
<keyword evidence="2" id="KW-0813">Transport</keyword>
<dbReference type="SMART" id="SM00382">
    <property type="entry name" value="AAA"/>
    <property type="match status" value="1"/>
</dbReference>
<evidence type="ECO:0000313" key="7">
    <source>
        <dbReference type="EMBL" id="THJ50195.1"/>
    </source>
</evidence>
<dbReference type="EMBL" id="SSXH01000620">
    <property type="protein sequence ID" value="THJ50195.1"/>
    <property type="molecule type" value="Genomic_DNA"/>
</dbReference>
<accession>A0A4S5CYT5</accession>
<keyword evidence="8" id="KW-1185">Reference proteome</keyword>
<sequence length="298" mass="30642">MSKRYGSHHAVREISFAVREGEITGFLGPNGSGKTTTLLGLVTPSSGAALVFGRGYRDLDHPAHQVGAVLETGSHPGRSARDHLRALALPLGVGRRQVDEVLATVGLGAAGDRLTGGFSLGMRGRLALAAALLDEPTGGLDPEGIQWLRAFLRSWAAQGRTALLSSHVLAEVAQTVDHVVIISGGRVVLDAPADRLGCGHVEVRTPAAARLAGLLAAQGLVSTGAGHDGLRLPAGTAEQVGQVAARHRIALVELHTHGPDLEEVYFALTRPHAGAPDDEPGASPAGRPSRASTPLGAG</sequence>
<dbReference type="GO" id="GO:0005524">
    <property type="term" value="F:ATP binding"/>
    <property type="evidence" value="ECO:0007669"/>
    <property type="project" value="UniProtKB-KW"/>
</dbReference>
<dbReference type="PANTHER" id="PTHR43335:SF4">
    <property type="entry name" value="ABC TRANSPORTER, ATP-BINDING PROTEIN"/>
    <property type="match status" value="1"/>
</dbReference>
<dbReference type="Proteomes" id="UP000305282">
    <property type="component" value="Unassembled WGS sequence"/>
</dbReference>
<evidence type="ECO:0000256" key="3">
    <source>
        <dbReference type="ARBA" id="ARBA00022741"/>
    </source>
</evidence>
<dbReference type="InterPro" id="IPR003439">
    <property type="entry name" value="ABC_transporter-like_ATP-bd"/>
</dbReference>
<dbReference type="Pfam" id="PF00005">
    <property type="entry name" value="ABC_tran"/>
    <property type="match status" value="1"/>
</dbReference>
<keyword evidence="4 7" id="KW-0067">ATP-binding</keyword>
<evidence type="ECO:0000256" key="5">
    <source>
        <dbReference type="SAM" id="MobiDB-lite"/>
    </source>
</evidence>
<feature type="domain" description="ABC transporter" evidence="6">
    <location>
        <begin position="1"/>
        <end position="209"/>
    </location>
</feature>
<dbReference type="OrthoDB" id="9804819at2"/>
<organism evidence="7 8">
    <name type="scientific">Candidatus Frankia alpina</name>
    <dbReference type="NCBI Taxonomy" id="2699483"/>
    <lineage>
        <taxon>Bacteria</taxon>
        <taxon>Bacillati</taxon>
        <taxon>Actinomycetota</taxon>
        <taxon>Actinomycetes</taxon>
        <taxon>Frankiales</taxon>
        <taxon>Frankiaceae</taxon>
        <taxon>Frankia</taxon>
    </lineage>
</organism>
<evidence type="ECO:0000256" key="1">
    <source>
        <dbReference type="ARBA" id="ARBA00005417"/>
    </source>
</evidence>